<name>A0A8B6D6U2_MYTGA</name>
<dbReference type="AlphaFoldDB" id="A0A8B6D6U2"/>
<organism evidence="1 2">
    <name type="scientific">Mytilus galloprovincialis</name>
    <name type="common">Mediterranean mussel</name>
    <dbReference type="NCBI Taxonomy" id="29158"/>
    <lineage>
        <taxon>Eukaryota</taxon>
        <taxon>Metazoa</taxon>
        <taxon>Spiralia</taxon>
        <taxon>Lophotrochozoa</taxon>
        <taxon>Mollusca</taxon>
        <taxon>Bivalvia</taxon>
        <taxon>Autobranchia</taxon>
        <taxon>Pteriomorphia</taxon>
        <taxon>Mytilida</taxon>
        <taxon>Mytiloidea</taxon>
        <taxon>Mytilidae</taxon>
        <taxon>Mytilinae</taxon>
        <taxon>Mytilus</taxon>
    </lineage>
</organism>
<reference evidence="1" key="1">
    <citation type="submission" date="2018-11" db="EMBL/GenBank/DDBJ databases">
        <authorList>
            <person name="Alioto T."/>
            <person name="Alioto T."/>
        </authorList>
    </citation>
    <scope>NUCLEOTIDE SEQUENCE</scope>
</reference>
<keyword evidence="2" id="KW-1185">Reference proteome</keyword>
<dbReference type="EMBL" id="UYJE01002843">
    <property type="protein sequence ID" value="VDI14242.1"/>
    <property type="molecule type" value="Genomic_DNA"/>
</dbReference>
<dbReference type="OrthoDB" id="6048940at2759"/>
<evidence type="ECO:0000313" key="1">
    <source>
        <dbReference type="EMBL" id="VDI14242.1"/>
    </source>
</evidence>
<dbReference type="Proteomes" id="UP000596742">
    <property type="component" value="Unassembled WGS sequence"/>
</dbReference>
<accession>A0A8B6D6U2</accession>
<protein>
    <submittedName>
        <fullName evidence="1">Uncharacterized protein</fullName>
    </submittedName>
</protein>
<sequence>MSSELARLDLPGSDEDKMFVDEVVNVTKIERNIKHPVQRTEVFMETDTDHPGFTRLRLIAAGKRKDAVTGWMFYASFYYVTGQYNVTLRLTEYALSKCLPDMLLIHKVNYTEADKDSYRHNVHYLMTLNDKMKTVVGDQVVYIQHSALIPQELELEVEYSEFIIPPFIMSHCPRFLCYHHIGDSYNRQQALCDLGVDQYLHRNVASNTFTLVGVCCEINGDKDAAFH</sequence>
<evidence type="ECO:0000313" key="2">
    <source>
        <dbReference type="Proteomes" id="UP000596742"/>
    </source>
</evidence>
<comment type="caution">
    <text evidence="1">The sequence shown here is derived from an EMBL/GenBank/DDBJ whole genome shotgun (WGS) entry which is preliminary data.</text>
</comment>
<gene>
    <name evidence="1" type="ORF">MGAL_10B050013</name>
</gene>
<proteinExistence type="predicted"/>